<proteinExistence type="predicted"/>
<dbReference type="STRING" id="943816.AN217_17840"/>
<dbReference type="InterPro" id="IPR029063">
    <property type="entry name" value="SAM-dependent_MTases_sf"/>
</dbReference>
<dbReference type="CDD" id="cd02440">
    <property type="entry name" value="AdoMet_MTases"/>
    <property type="match status" value="1"/>
</dbReference>
<dbReference type="GO" id="GO:0032259">
    <property type="term" value="P:methylation"/>
    <property type="evidence" value="ECO:0007669"/>
    <property type="project" value="UniProtKB-KW"/>
</dbReference>
<evidence type="ECO:0000313" key="2">
    <source>
        <dbReference type="Proteomes" id="UP000182841"/>
    </source>
</evidence>
<protein>
    <submittedName>
        <fullName evidence="1">Methyltransferase domain-containing protein</fullName>
    </submittedName>
</protein>
<evidence type="ECO:0000313" key="1">
    <source>
        <dbReference type="EMBL" id="SER95537.1"/>
    </source>
</evidence>
<reference evidence="2" key="1">
    <citation type="submission" date="2016-10" db="EMBL/GenBank/DDBJ databases">
        <authorList>
            <person name="Varghese N."/>
            <person name="Submissions S."/>
        </authorList>
    </citation>
    <scope>NUCLEOTIDE SEQUENCE [LARGE SCALE GENOMIC DNA]</scope>
    <source>
        <strain evidence="2">CGMCC 4.6825</strain>
    </source>
</reference>
<dbReference type="RefSeq" id="WP_075000718.1">
    <property type="nucleotide sequence ID" value="NZ_FOGO01000006.1"/>
</dbReference>
<sequence length="235" mass="25178">MSGGTRADAGSWTEDPYTEALLLGRGPLYLRGPDGWSHTLEVERWCAAADAADLTVLDRCRGTVLDIGCGPGRLVAALREYGHAPLGIDLNAAAVERTRRRGGRALRRSVFDPLPASGGWDTALLIDGNVGIGGDPVLLLRRIAQLVRPGGLLLVEVAGEDVDERYQVRMENARGAAGTPFPWARLGPAALHRTARAAGWTPEDTWSKDTREFTALRRDRAECPVPGQRPGPASG</sequence>
<keyword evidence="1" id="KW-0808">Transferase</keyword>
<keyword evidence="2" id="KW-1185">Reference proteome</keyword>
<dbReference type="Gene3D" id="3.40.50.150">
    <property type="entry name" value="Vaccinia Virus protein VP39"/>
    <property type="match status" value="1"/>
</dbReference>
<organism evidence="1 2">
    <name type="scientific">Streptomyces qinglanensis</name>
    <dbReference type="NCBI Taxonomy" id="943816"/>
    <lineage>
        <taxon>Bacteria</taxon>
        <taxon>Bacillati</taxon>
        <taxon>Actinomycetota</taxon>
        <taxon>Actinomycetes</taxon>
        <taxon>Kitasatosporales</taxon>
        <taxon>Streptomycetaceae</taxon>
        <taxon>Streptomyces</taxon>
    </lineage>
</organism>
<dbReference type="AlphaFoldDB" id="A0A1H9TER0"/>
<dbReference type="Pfam" id="PF13489">
    <property type="entry name" value="Methyltransf_23"/>
    <property type="match status" value="1"/>
</dbReference>
<gene>
    <name evidence="1" type="ORF">SAMN05421870_10667</name>
</gene>
<accession>A0A1H9TER0</accession>
<dbReference type="Proteomes" id="UP000182841">
    <property type="component" value="Unassembled WGS sequence"/>
</dbReference>
<name>A0A1H9TER0_9ACTN</name>
<keyword evidence="1" id="KW-0489">Methyltransferase</keyword>
<dbReference type="OrthoDB" id="4484556at2"/>
<dbReference type="SUPFAM" id="SSF53335">
    <property type="entry name" value="S-adenosyl-L-methionine-dependent methyltransferases"/>
    <property type="match status" value="1"/>
</dbReference>
<dbReference type="GO" id="GO:0008168">
    <property type="term" value="F:methyltransferase activity"/>
    <property type="evidence" value="ECO:0007669"/>
    <property type="project" value="UniProtKB-KW"/>
</dbReference>
<dbReference type="EMBL" id="FOGO01000006">
    <property type="protein sequence ID" value="SER95537.1"/>
    <property type="molecule type" value="Genomic_DNA"/>
</dbReference>